<evidence type="ECO:0000256" key="1">
    <source>
        <dbReference type="ARBA" id="ARBA00004323"/>
    </source>
</evidence>
<keyword evidence="7 10" id="KW-1133">Transmembrane helix</keyword>
<evidence type="ECO:0008006" key="13">
    <source>
        <dbReference type="Google" id="ProtNLM"/>
    </source>
</evidence>
<keyword evidence="6" id="KW-0735">Signal-anchor</keyword>
<protein>
    <recommendedName>
        <fullName evidence="13">Glycoprotein-N-acetylgalactosamine 3-beta-galactosyltransferase 1</fullName>
    </recommendedName>
</protein>
<evidence type="ECO:0000256" key="7">
    <source>
        <dbReference type="ARBA" id="ARBA00022989"/>
    </source>
</evidence>
<dbReference type="InterPro" id="IPR026050">
    <property type="entry name" value="C1GALT1/C1GALT1_chp1"/>
</dbReference>
<keyword evidence="3" id="KW-0328">Glycosyltransferase</keyword>
<evidence type="ECO:0000256" key="2">
    <source>
        <dbReference type="ARBA" id="ARBA00006462"/>
    </source>
</evidence>
<keyword evidence="4" id="KW-0808">Transferase</keyword>
<evidence type="ECO:0000313" key="11">
    <source>
        <dbReference type="EMBL" id="CAF0818163.1"/>
    </source>
</evidence>
<gene>
    <name evidence="11" type="ORF">OXX778_LOCUS7321</name>
</gene>
<feature type="transmembrane region" description="Helical" evidence="10">
    <location>
        <begin position="7"/>
        <end position="25"/>
    </location>
</feature>
<dbReference type="AlphaFoldDB" id="A0A813TYB9"/>
<dbReference type="InterPro" id="IPR002659">
    <property type="entry name" value="Glyco_trans_31"/>
</dbReference>
<evidence type="ECO:0000256" key="9">
    <source>
        <dbReference type="ARBA" id="ARBA00023136"/>
    </source>
</evidence>
<evidence type="ECO:0000256" key="8">
    <source>
        <dbReference type="ARBA" id="ARBA00023034"/>
    </source>
</evidence>
<keyword evidence="8" id="KW-0333">Golgi apparatus</keyword>
<evidence type="ECO:0000256" key="10">
    <source>
        <dbReference type="SAM" id="Phobius"/>
    </source>
</evidence>
<comment type="subcellular location">
    <subcellularLocation>
        <location evidence="1">Golgi apparatus membrane</location>
        <topology evidence="1">Single-pass type II membrane protein</topology>
    </subcellularLocation>
</comment>
<evidence type="ECO:0000256" key="3">
    <source>
        <dbReference type="ARBA" id="ARBA00022676"/>
    </source>
</evidence>
<evidence type="ECO:0000313" key="12">
    <source>
        <dbReference type="Proteomes" id="UP000663879"/>
    </source>
</evidence>
<keyword evidence="9 10" id="KW-0472">Membrane</keyword>
<comment type="similarity">
    <text evidence="2">Belongs to the glycosyltransferase 31 family. Beta3-Gal-T subfamily.</text>
</comment>
<evidence type="ECO:0000256" key="5">
    <source>
        <dbReference type="ARBA" id="ARBA00022692"/>
    </source>
</evidence>
<evidence type="ECO:0000256" key="6">
    <source>
        <dbReference type="ARBA" id="ARBA00022968"/>
    </source>
</evidence>
<dbReference type="Pfam" id="PF01762">
    <property type="entry name" value="Galactosyl_T"/>
    <property type="match status" value="1"/>
</dbReference>
<dbReference type="Proteomes" id="UP000663879">
    <property type="component" value="Unassembled WGS sequence"/>
</dbReference>
<dbReference type="Gene3D" id="3.90.550.50">
    <property type="match status" value="1"/>
</dbReference>
<dbReference type="GO" id="GO:0016263">
    <property type="term" value="F:glycoprotein-N-acetylgalactosamine 3-beta-galactosyltransferase activity"/>
    <property type="evidence" value="ECO:0007669"/>
    <property type="project" value="TreeGrafter"/>
</dbReference>
<comment type="caution">
    <text evidence="11">The sequence shown here is derived from an EMBL/GenBank/DDBJ whole genome shotgun (WGS) entry which is preliminary data.</text>
</comment>
<keyword evidence="5 10" id="KW-0812">Transmembrane</keyword>
<dbReference type="PANTHER" id="PTHR23033:SF12">
    <property type="entry name" value="GLYCOPROTEIN-N-ACETYLGALACTOSAMINE 3-BETA-GALACTOSYLTRANSFERASE 1-RELATED"/>
    <property type="match status" value="1"/>
</dbReference>
<name>A0A813TYB9_9BILA</name>
<dbReference type="EMBL" id="CAJNOC010000927">
    <property type="protein sequence ID" value="CAF0818163.1"/>
    <property type="molecule type" value="Genomic_DNA"/>
</dbReference>
<dbReference type="OrthoDB" id="414175at2759"/>
<dbReference type="PANTHER" id="PTHR23033">
    <property type="entry name" value="BETA1,3-GALACTOSYLTRANSFERASE"/>
    <property type="match status" value="1"/>
</dbReference>
<accession>A0A813TYB9</accession>
<keyword evidence="12" id="KW-1185">Reference proteome</keyword>
<evidence type="ECO:0000256" key="4">
    <source>
        <dbReference type="ARBA" id="ARBA00022679"/>
    </source>
</evidence>
<sequence length="326" mass="38314">MIYARKFFNVFVLALMLNLVVLNLYKSQINFEYTRTLISFNKFNPRPTIFCIILTNPKNFLNKTLVVNNTWAQECDEHKFITVIPEYFLNISQSLDEDTSFIRKDKPLEVSYPFNLFQPSNHTIESYHSLTSKMYKAYLDIYKIYPNYDWYLKADDDTYIFMDNLRDFLNEKKSSDRVTYGFNLKKFQSGGAGYVLSKKTLSLFGENMLKNGSFCRNTGSEDTDLASCLEKLNVTKGRTEDNLGRERFHPYDIKDNFEGKFYDWLYEQSINPIKSGANSSSSSSISFHYMSPEQILRTHTAWKAYQKLKQHNKNVDFHKLVLNKQL</sequence>
<dbReference type="GO" id="GO:0000139">
    <property type="term" value="C:Golgi membrane"/>
    <property type="evidence" value="ECO:0007669"/>
    <property type="project" value="UniProtKB-SubCell"/>
</dbReference>
<proteinExistence type="inferred from homology"/>
<organism evidence="11 12">
    <name type="scientific">Brachionus calyciflorus</name>
    <dbReference type="NCBI Taxonomy" id="104777"/>
    <lineage>
        <taxon>Eukaryota</taxon>
        <taxon>Metazoa</taxon>
        <taxon>Spiralia</taxon>
        <taxon>Gnathifera</taxon>
        <taxon>Rotifera</taxon>
        <taxon>Eurotatoria</taxon>
        <taxon>Monogononta</taxon>
        <taxon>Pseudotrocha</taxon>
        <taxon>Ploima</taxon>
        <taxon>Brachionidae</taxon>
        <taxon>Brachionus</taxon>
    </lineage>
</organism>
<reference evidence="11" key="1">
    <citation type="submission" date="2021-02" db="EMBL/GenBank/DDBJ databases">
        <authorList>
            <person name="Nowell W R."/>
        </authorList>
    </citation>
    <scope>NUCLEOTIDE SEQUENCE</scope>
    <source>
        <strain evidence="11">Ploen Becks lab</strain>
    </source>
</reference>